<dbReference type="PANTHER" id="PTHR47331">
    <property type="entry name" value="PHD-TYPE DOMAIN-CONTAINING PROTEIN"/>
    <property type="match status" value="1"/>
</dbReference>
<dbReference type="AlphaFoldDB" id="A0A4Y2QLL6"/>
<proteinExistence type="predicted"/>
<keyword evidence="2" id="KW-1185">Reference proteome</keyword>
<evidence type="ECO:0000313" key="1">
    <source>
        <dbReference type="EMBL" id="GBN64165.1"/>
    </source>
</evidence>
<dbReference type="Pfam" id="PF05380">
    <property type="entry name" value="Peptidase_A17"/>
    <property type="match status" value="1"/>
</dbReference>
<dbReference type="InterPro" id="IPR008042">
    <property type="entry name" value="Retrotrans_Pao"/>
</dbReference>
<dbReference type="EMBL" id="BGPR01014199">
    <property type="protein sequence ID" value="GBN64165.1"/>
    <property type="molecule type" value="Genomic_DNA"/>
</dbReference>
<gene>
    <name evidence="1" type="ORF">AVEN_215717_1</name>
</gene>
<sequence>MLNELYVDGLINGTSDITEAIQLSNEMISILSEASMNLRRWATNSPILNEAWKRANVHCREKSEEFGVPLKILGIIWDNMNDDLTFDIKQSEKLRYLVTVTKGNMLPTQGRLFDPIDIMNPFTVRMKLLLQTICELGIPWDECVRSEIKATFIKCLNEIEVFKKFEIPKLHFNEVNWESVELLFSDASPKCYGSVTYFRICGQICYKLYNVKISFGSFKETQAA</sequence>
<evidence type="ECO:0000313" key="2">
    <source>
        <dbReference type="Proteomes" id="UP000499080"/>
    </source>
</evidence>
<organism evidence="1 2">
    <name type="scientific">Araneus ventricosus</name>
    <name type="common">Orbweaver spider</name>
    <name type="synonym">Epeira ventricosa</name>
    <dbReference type="NCBI Taxonomy" id="182803"/>
    <lineage>
        <taxon>Eukaryota</taxon>
        <taxon>Metazoa</taxon>
        <taxon>Ecdysozoa</taxon>
        <taxon>Arthropoda</taxon>
        <taxon>Chelicerata</taxon>
        <taxon>Arachnida</taxon>
        <taxon>Araneae</taxon>
        <taxon>Araneomorphae</taxon>
        <taxon>Entelegynae</taxon>
        <taxon>Araneoidea</taxon>
        <taxon>Araneidae</taxon>
        <taxon>Araneus</taxon>
    </lineage>
</organism>
<dbReference type="Proteomes" id="UP000499080">
    <property type="component" value="Unassembled WGS sequence"/>
</dbReference>
<name>A0A4Y2QLL6_ARAVE</name>
<accession>A0A4Y2QLL6</accession>
<comment type="caution">
    <text evidence="1">The sequence shown here is derived from an EMBL/GenBank/DDBJ whole genome shotgun (WGS) entry which is preliminary data.</text>
</comment>
<reference evidence="1 2" key="1">
    <citation type="journal article" date="2019" name="Sci. Rep.">
        <title>Orb-weaving spider Araneus ventricosus genome elucidates the spidroin gene catalogue.</title>
        <authorList>
            <person name="Kono N."/>
            <person name="Nakamura H."/>
            <person name="Ohtoshi R."/>
            <person name="Moran D.A.P."/>
            <person name="Shinohara A."/>
            <person name="Yoshida Y."/>
            <person name="Fujiwara M."/>
            <person name="Mori M."/>
            <person name="Tomita M."/>
            <person name="Arakawa K."/>
        </authorList>
    </citation>
    <scope>NUCLEOTIDE SEQUENCE [LARGE SCALE GENOMIC DNA]</scope>
</reference>
<protein>
    <submittedName>
        <fullName evidence="1">Uncharacterized protein</fullName>
    </submittedName>
</protein>